<organismHost>
    <name type="scientific">Synechococcus</name>
    <dbReference type="NCBI Taxonomy" id="1129"/>
</organismHost>
<keyword evidence="2" id="KW-1185">Reference proteome</keyword>
<organism evidence="1 2">
    <name type="scientific">Synechococcus phage syn9</name>
    <dbReference type="NCBI Taxonomy" id="382359"/>
    <lineage>
        <taxon>Viruses</taxon>
        <taxon>Duplodnaviria</taxon>
        <taxon>Heunggongvirae</taxon>
        <taxon>Uroviricota</taxon>
        <taxon>Caudoviricetes</taxon>
        <taxon>Pantevenvirales</taxon>
        <taxon>Kyanoviridae</taxon>
        <taxon>Ormenosvirus</taxon>
        <taxon>Ormenosvirus syn9</taxon>
    </lineage>
</organism>
<dbReference type="RefSeq" id="YP_717714.1">
    <property type="nucleotide sequence ID" value="NC_008296.2"/>
</dbReference>
<reference evidence="1 2" key="1">
    <citation type="journal article" date="2007" name="Environ. Microbiol.">
        <title>Genomic and structural analysis of Syn9, a cyanophage infecting marine Prochlorococcus and Synechococcus.</title>
        <authorList>
            <person name="Weigele P.R."/>
            <person name="Pope W.H."/>
            <person name="Pedulla M.L."/>
            <person name="Houtz J.M."/>
            <person name="Smith A.L."/>
            <person name="Conway J.F."/>
            <person name="King J."/>
            <person name="Hatfull G.F."/>
            <person name="Lawrence J.G."/>
            <person name="Hendrix R.W."/>
        </authorList>
    </citation>
    <scope>NUCLEOTIDE SEQUENCE</scope>
</reference>
<dbReference type="GeneID" id="4239106"/>
<name>Q0QZI1_BPSYS</name>
<dbReference type="Proteomes" id="UP000000909">
    <property type="component" value="Segment"/>
</dbReference>
<accession>Q0QZI1</accession>
<proteinExistence type="predicted"/>
<dbReference type="EMBL" id="DQ149023">
    <property type="protein sequence ID" value="ABA47016.1"/>
    <property type="molecule type" value="Genomic_DNA"/>
</dbReference>
<dbReference type="KEGG" id="vg:4239106"/>
<sequence>MKHKVYQLEDLDQQKLCEYVKLSVAKFEHLFGGREHATEFYYLYNFFSIASCNQATYDLYTQVIDCVRDYAELNGLPDEQVWLQSWINFHTQDDVLKSHSHDYPIHGYITLTNHKTDTVFTDGENGKEVWRVENKPLQIYIGPGRMHHHVEVKEDFDDERITLGFDLQLSDTISENFSFIPIQL</sequence>
<evidence type="ECO:0000313" key="2">
    <source>
        <dbReference type="Proteomes" id="UP000000909"/>
    </source>
</evidence>
<evidence type="ECO:0000313" key="1">
    <source>
        <dbReference type="EMBL" id="ABA47016.1"/>
    </source>
</evidence>
<protein>
    <submittedName>
        <fullName evidence="1">Gp47</fullName>
    </submittedName>
</protein>
<dbReference type="OrthoDB" id="38437at10239"/>
<dbReference type="Gene3D" id="2.60.120.620">
    <property type="entry name" value="q2cbj1_9rhob like domain"/>
    <property type="match status" value="1"/>
</dbReference>